<dbReference type="Proteomes" id="UP001177140">
    <property type="component" value="Unassembled WGS sequence"/>
</dbReference>
<dbReference type="EMBL" id="JAJJMA010051400">
    <property type="protein sequence ID" value="MCL7025990.1"/>
    <property type="molecule type" value="Genomic_DNA"/>
</dbReference>
<evidence type="ECO:0000256" key="11">
    <source>
        <dbReference type="SAM" id="Phobius"/>
    </source>
</evidence>
<dbReference type="PANTHER" id="PTHR48061:SF2">
    <property type="entry name" value="RECEPTOR LIKE PROTEIN 30-LIKE"/>
    <property type="match status" value="1"/>
</dbReference>
<evidence type="ECO:0000256" key="1">
    <source>
        <dbReference type="ARBA" id="ARBA00004251"/>
    </source>
</evidence>
<dbReference type="FunFam" id="3.80.10.10:FF:000095">
    <property type="entry name" value="LRR receptor-like serine/threonine-protein kinase GSO1"/>
    <property type="match status" value="1"/>
</dbReference>
<evidence type="ECO:0000256" key="9">
    <source>
        <dbReference type="ARBA" id="ARBA00023136"/>
    </source>
</evidence>
<dbReference type="InterPro" id="IPR046956">
    <property type="entry name" value="RLP23-like"/>
</dbReference>
<comment type="caution">
    <text evidence="12">The sequence shown here is derived from an EMBL/GenBank/DDBJ whole genome shotgun (WGS) entry which is preliminary data.</text>
</comment>
<keyword evidence="13" id="KW-1185">Reference proteome</keyword>
<dbReference type="PROSITE" id="PS51450">
    <property type="entry name" value="LRR"/>
    <property type="match status" value="1"/>
</dbReference>
<evidence type="ECO:0000313" key="13">
    <source>
        <dbReference type="Proteomes" id="UP001177140"/>
    </source>
</evidence>
<evidence type="ECO:0000256" key="7">
    <source>
        <dbReference type="ARBA" id="ARBA00022737"/>
    </source>
</evidence>
<dbReference type="InterPro" id="IPR032675">
    <property type="entry name" value="LRR_dom_sf"/>
</dbReference>
<evidence type="ECO:0000256" key="8">
    <source>
        <dbReference type="ARBA" id="ARBA00022989"/>
    </source>
</evidence>
<comment type="similarity">
    <text evidence="2">Belongs to the RLP family.</text>
</comment>
<evidence type="ECO:0000256" key="6">
    <source>
        <dbReference type="ARBA" id="ARBA00022729"/>
    </source>
</evidence>
<accession>A0AA41RZJ4</accession>
<evidence type="ECO:0000256" key="5">
    <source>
        <dbReference type="ARBA" id="ARBA00022692"/>
    </source>
</evidence>
<evidence type="ECO:0008006" key="14">
    <source>
        <dbReference type="Google" id="ProtNLM"/>
    </source>
</evidence>
<dbReference type="Gene3D" id="3.80.10.10">
    <property type="entry name" value="Ribonuclease Inhibitor"/>
    <property type="match status" value="3"/>
</dbReference>
<evidence type="ECO:0000256" key="3">
    <source>
        <dbReference type="ARBA" id="ARBA00022475"/>
    </source>
</evidence>
<keyword evidence="3" id="KW-1003">Cell membrane</keyword>
<dbReference type="Pfam" id="PF13855">
    <property type="entry name" value="LRR_8"/>
    <property type="match status" value="1"/>
</dbReference>
<keyword evidence="10" id="KW-0325">Glycoprotein</keyword>
<dbReference type="AlphaFoldDB" id="A0AA41RZJ4"/>
<dbReference type="SUPFAM" id="SSF52058">
    <property type="entry name" value="L domain-like"/>
    <property type="match status" value="2"/>
</dbReference>
<feature type="transmembrane region" description="Helical" evidence="11">
    <location>
        <begin position="659"/>
        <end position="683"/>
    </location>
</feature>
<evidence type="ECO:0000256" key="10">
    <source>
        <dbReference type="ARBA" id="ARBA00023180"/>
    </source>
</evidence>
<dbReference type="PANTHER" id="PTHR48061">
    <property type="entry name" value="LEUCINE-RICH REPEAT RECEPTOR PROTEIN KINASE EMS1-LIKE-RELATED"/>
    <property type="match status" value="1"/>
</dbReference>
<keyword evidence="5 11" id="KW-0812">Transmembrane</keyword>
<keyword evidence="4" id="KW-0433">Leucine-rich repeat</keyword>
<keyword evidence="7" id="KW-0677">Repeat</keyword>
<comment type="subcellular location">
    <subcellularLocation>
        <location evidence="1">Cell membrane</location>
        <topology evidence="1">Single-pass type I membrane protein</topology>
    </subcellularLocation>
</comment>
<protein>
    <recommendedName>
        <fullName evidence="14">Receptor-like protein 12</fullName>
    </recommendedName>
</protein>
<sequence length="701" mass="78327">MQIQTLRSLDLSNNKLLHGSLPEFPKNGLLQDVRLFFTSFTGELPDSIGNLRLLSTLDLHNCKFNGSIPASISKLNQLQYLDLSLNSFTGNLGKNFIGSSSPLEFLDLSYNQLQGPFPLSIFEFSRLYHLGILSNSFSGAISLGLLFQKLGNLRNLYLSDNRFSIITSSANFSLYPQLRWLALSSCNVTEIPTFLRNQSELEVLDLSHNQIHGKIPNWIWEIGNGKLNTLNLSHNFLEDPDQPLPDNSFSLLSFVLDLSSNYLKGNNLIIPSLAFVLDYSSNNLTTISNISSYLSKVFFFSLSGNQIYGEIPTWICEAPLLAVLDLSNNKFTGPIPPCLVSHSFFYLKILNLGGNRLQGIIPDFPTKSCALEVLELCGNNLEGELPYLANCTSLEVLNVGNNQIHGSLPSWLGSMSNLRVLVLRSNRFYGPWGNQGTNCNFPLLQIIDISSNNFSGSLPIECFSSWKAMMVSQDEDEWKDDDPILALKSDFFRYYYQQTVEITSKGQDMELEKIRRIYTSIDFSNNEFDREIPEIIGNFTLLYSLNFSRNTLTGPIPSALGNLTTVESLDLSQNKLTGEIPFELAQLHFLSHLNLSFNKLEGKIPSSSQFVTLEPSSFEGNVGLCGSPLPKKCNTTTAESPSNAPNSKDGVISVNEFDWVLFVVSFLGFVLGASIVIGPQYFWKKGRQWVNERINRILNIA</sequence>
<keyword evidence="9 11" id="KW-0472">Membrane</keyword>
<dbReference type="Pfam" id="PF00560">
    <property type="entry name" value="LRR_1"/>
    <property type="match status" value="10"/>
</dbReference>
<dbReference type="InterPro" id="IPR003591">
    <property type="entry name" value="Leu-rich_rpt_typical-subtyp"/>
</dbReference>
<dbReference type="PRINTS" id="PR00019">
    <property type="entry name" value="LEURICHRPT"/>
</dbReference>
<evidence type="ECO:0000256" key="2">
    <source>
        <dbReference type="ARBA" id="ARBA00009592"/>
    </source>
</evidence>
<dbReference type="GO" id="GO:0005886">
    <property type="term" value="C:plasma membrane"/>
    <property type="evidence" value="ECO:0007669"/>
    <property type="project" value="UniProtKB-SubCell"/>
</dbReference>
<proteinExistence type="inferred from homology"/>
<name>A0AA41RZJ4_PAPNU</name>
<organism evidence="12 13">
    <name type="scientific">Papaver nudicaule</name>
    <name type="common">Iceland poppy</name>
    <dbReference type="NCBI Taxonomy" id="74823"/>
    <lineage>
        <taxon>Eukaryota</taxon>
        <taxon>Viridiplantae</taxon>
        <taxon>Streptophyta</taxon>
        <taxon>Embryophyta</taxon>
        <taxon>Tracheophyta</taxon>
        <taxon>Spermatophyta</taxon>
        <taxon>Magnoliopsida</taxon>
        <taxon>Ranunculales</taxon>
        <taxon>Papaveraceae</taxon>
        <taxon>Papaveroideae</taxon>
        <taxon>Papaver</taxon>
    </lineage>
</organism>
<evidence type="ECO:0000313" key="12">
    <source>
        <dbReference type="EMBL" id="MCL7025990.1"/>
    </source>
</evidence>
<reference evidence="12" key="1">
    <citation type="submission" date="2022-03" db="EMBL/GenBank/DDBJ databases">
        <title>A functionally conserved STORR gene fusion in Papaver species that diverged 16.8 million years ago.</title>
        <authorList>
            <person name="Catania T."/>
        </authorList>
    </citation>
    <scope>NUCLEOTIDE SEQUENCE</scope>
    <source>
        <strain evidence="12">S-191538</strain>
    </source>
</reference>
<dbReference type="SMART" id="SM00369">
    <property type="entry name" value="LRR_TYP"/>
    <property type="match status" value="6"/>
</dbReference>
<keyword evidence="8 11" id="KW-1133">Transmembrane helix</keyword>
<evidence type="ECO:0000256" key="4">
    <source>
        <dbReference type="ARBA" id="ARBA00022614"/>
    </source>
</evidence>
<dbReference type="InterPro" id="IPR001611">
    <property type="entry name" value="Leu-rich_rpt"/>
</dbReference>
<dbReference type="FunFam" id="3.80.10.10:FF:000213">
    <property type="entry name" value="Tyrosine-sulfated glycopeptide receptor 1"/>
    <property type="match status" value="1"/>
</dbReference>
<gene>
    <name evidence="12" type="ORF">MKW94_029943</name>
</gene>
<keyword evidence="6" id="KW-0732">Signal</keyword>